<evidence type="ECO:0000313" key="1">
    <source>
        <dbReference type="EMBL" id="RDB66169.1"/>
    </source>
</evidence>
<dbReference type="AlphaFoldDB" id="A0A369M5L7"/>
<dbReference type="Gene3D" id="3.30.460.40">
    <property type="match status" value="1"/>
</dbReference>
<dbReference type="GeneID" id="78358665"/>
<dbReference type="Proteomes" id="UP000254000">
    <property type="component" value="Unassembled WGS sequence"/>
</dbReference>
<gene>
    <name evidence="1" type="ORF">C1877_02905</name>
</gene>
<dbReference type="RefSeq" id="WP_114568329.1">
    <property type="nucleotide sequence ID" value="NZ_CABMMS010000002.1"/>
</dbReference>
<keyword evidence="2" id="KW-1185">Reference proteome</keyword>
<sequence length="169" mass="18884">MMREEDAAELLDALAERGIDVRLDGGWGVDALLGRQTREHDDLDLFSERRDEDALVALLRERGFAPVGRAFTTEAHTAWADDEDREVDLHVFERAADGSLLFEGEAYPASTFDGEGRIAGRAVRCIPPAEQVAFHCGYDHDEDDVHDVRLLCERFGIPVPAEYAREIEG</sequence>
<dbReference type="GO" id="GO:0016740">
    <property type="term" value="F:transferase activity"/>
    <property type="evidence" value="ECO:0007669"/>
    <property type="project" value="UniProtKB-KW"/>
</dbReference>
<reference evidence="1 2" key="1">
    <citation type="journal article" date="2018" name="Elife">
        <title>Discovery and characterization of a prevalent human gut bacterial enzyme sufficient for the inactivation of a family of plant toxins.</title>
        <authorList>
            <person name="Koppel N."/>
            <person name="Bisanz J.E."/>
            <person name="Pandelia M.E."/>
            <person name="Turnbaugh P.J."/>
            <person name="Balskus E.P."/>
        </authorList>
    </citation>
    <scope>NUCLEOTIDE SEQUENCE [LARGE SCALE GENOMIC DNA]</scope>
    <source>
        <strain evidence="1 2">3C</strain>
    </source>
</reference>
<organism evidence="1 2">
    <name type="scientific">Gordonibacter pamelaeae</name>
    <dbReference type="NCBI Taxonomy" id="471189"/>
    <lineage>
        <taxon>Bacteria</taxon>
        <taxon>Bacillati</taxon>
        <taxon>Actinomycetota</taxon>
        <taxon>Coriobacteriia</taxon>
        <taxon>Eggerthellales</taxon>
        <taxon>Eggerthellaceae</taxon>
        <taxon>Gordonibacter</taxon>
    </lineage>
</organism>
<accession>A0A369M5L7</accession>
<protein>
    <submittedName>
        <fullName evidence="1">Aminoglycoside nucleotidyltransferase</fullName>
    </submittedName>
</protein>
<dbReference type="EMBL" id="PPTS01000002">
    <property type="protein sequence ID" value="RDB66169.1"/>
    <property type="molecule type" value="Genomic_DNA"/>
</dbReference>
<dbReference type="OrthoDB" id="9800567at2"/>
<dbReference type="InterPro" id="IPR019646">
    <property type="entry name" value="Aminoglyc_AdlTrfase"/>
</dbReference>
<evidence type="ECO:0000313" key="2">
    <source>
        <dbReference type="Proteomes" id="UP000254000"/>
    </source>
</evidence>
<dbReference type="Pfam" id="PF10706">
    <property type="entry name" value="Aminoglyc_resit"/>
    <property type="match status" value="1"/>
</dbReference>
<comment type="caution">
    <text evidence="1">The sequence shown here is derived from an EMBL/GenBank/DDBJ whole genome shotgun (WGS) entry which is preliminary data.</text>
</comment>
<name>A0A369M5L7_9ACTN</name>
<proteinExistence type="predicted"/>